<dbReference type="PANTHER" id="PTHR23507">
    <property type="entry name" value="ZGC:174356"/>
    <property type="match status" value="1"/>
</dbReference>
<protein>
    <recommendedName>
        <fullName evidence="9">Major facilitator superfamily transporter</fullName>
    </recommendedName>
</protein>
<keyword evidence="2 6" id="KW-0812">Transmembrane</keyword>
<feature type="transmembrane region" description="Helical" evidence="6">
    <location>
        <begin position="363"/>
        <end position="383"/>
    </location>
</feature>
<feature type="compositionally biased region" description="Polar residues" evidence="5">
    <location>
        <begin position="335"/>
        <end position="346"/>
    </location>
</feature>
<feature type="region of interest" description="Disordered" evidence="5">
    <location>
        <begin position="313"/>
        <end position="355"/>
    </location>
</feature>
<feature type="transmembrane region" description="Helical" evidence="6">
    <location>
        <begin position="279"/>
        <end position="298"/>
    </location>
</feature>
<dbReference type="SUPFAM" id="SSF103473">
    <property type="entry name" value="MFS general substrate transporter"/>
    <property type="match status" value="1"/>
</dbReference>
<feature type="transmembrane region" description="Helical" evidence="6">
    <location>
        <begin position="46"/>
        <end position="71"/>
    </location>
</feature>
<feature type="region of interest" description="Disordered" evidence="5">
    <location>
        <begin position="1"/>
        <end position="27"/>
    </location>
</feature>
<dbReference type="InterPro" id="IPR036259">
    <property type="entry name" value="MFS_trans_sf"/>
</dbReference>
<feature type="transmembrane region" description="Helical" evidence="6">
    <location>
        <begin position="86"/>
        <end position="104"/>
    </location>
</feature>
<comment type="subcellular location">
    <subcellularLocation>
        <location evidence="1">Membrane</location>
        <topology evidence="1">Multi-pass membrane protein</topology>
    </subcellularLocation>
</comment>
<evidence type="ECO:0000256" key="2">
    <source>
        <dbReference type="ARBA" id="ARBA00022692"/>
    </source>
</evidence>
<proteinExistence type="predicted"/>
<evidence type="ECO:0000256" key="6">
    <source>
        <dbReference type="SAM" id="Phobius"/>
    </source>
</evidence>
<evidence type="ECO:0000256" key="5">
    <source>
        <dbReference type="SAM" id="MobiDB-lite"/>
    </source>
</evidence>
<dbReference type="AlphaFoldDB" id="A0A2P5HM43"/>
<keyword evidence="4 6" id="KW-0472">Membrane</keyword>
<evidence type="ECO:0000256" key="1">
    <source>
        <dbReference type="ARBA" id="ARBA00004141"/>
    </source>
</evidence>
<feature type="transmembrane region" description="Helical" evidence="6">
    <location>
        <begin position="454"/>
        <end position="474"/>
    </location>
</feature>
<dbReference type="GO" id="GO:0022857">
    <property type="term" value="F:transmembrane transporter activity"/>
    <property type="evidence" value="ECO:0007669"/>
    <property type="project" value="InterPro"/>
</dbReference>
<evidence type="ECO:0000313" key="8">
    <source>
        <dbReference type="Proteomes" id="UP000094444"/>
    </source>
</evidence>
<dbReference type="PANTHER" id="PTHR23507:SF1">
    <property type="entry name" value="FI18259P1-RELATED"/>
    <property type="match status" value="1"/>
</dbReference>
<accession>A0A2P5HM43</accession>
<dbReference type="Pfam" id="PF07690">
    <property type="entry name" value="MFS_1"/>
    <property type="match status" value="1"/>
</dbReference>
<dbReference type="Gene3D" id="1.20.1250.20">
    <property type="entry name" value="MFS general substrate transporter like domains"/>
    <property type="match status" value="1"/>
</dbReference>
<reference evidence="7" key="1">
    <citation type="submission" date="2017-09" db="EMBL/GenBank/DDBJ databases">
        <title>Polyketide synthases of a Diaporthe helianthi virulent isolate.</title>
        <authorList>
            <person name="Baroncelli R."/>
        </authorList>
    </citation>
    <scope>NUCLEOTIDE SEQUENCE [LARGE SCALE GENOMIC DNA]</scope>
    <source>
        <strain evidence="7">7/96</strain>
    </source>
</reference>
<dbReference type="EMBL" id="MAVT02001310">
    <property type="protein sequence ID" value="POS71306.1"/>
    <property type="molecule type" value="Genomic_DNA"/>
</dbReference>
<feature type="compositionally biased region" description="Polar residues" evidence="5">
    <location>
        <begin position="15"/>
        <end position="27"/>
    </location>
</feature>
<dbReference type="GO" id="GO:0016020">
    <property type="term" value="C:membrane"/>
    <property type="evidence" value="ECO:0007669"/>
    <property type="project" value="UniProtKB-SubCell"/>
</dbReference>
<gene>
    <name evidence="7" type="ORF">DHEL01_v210296</name>
</gene>
<dbReference type="OrthoDB" id="5425648at2759"/>
<dbReference type="InParanoid" id="A0A2P5HM43"/>
<organism evidence="7 8">
    <name type="scientific">Diaporthe helianthi</name>
    <dbReference type="NCBI Taxonomy" id="158607"/>
    <lineage>
        <taxon>Eukaryota</taxon>
        <taxon>Fungi</taxon>
        <taxon>Dikarya</taxon>
        <taxon>Ascomycota</taxon>
        <taxon>Pezizomycotina</taxon>
        <taxon>Sordariomycetes</taxon>
        <taxon>Sordariomycetidae</taxon>
        <taxon>Diaporthales</taxon>
        <taxon>Diaporthaceae</taxon>
        <taxon>Diaporthe</taxon>
    </lineage>
</organism>
<dbReference type="InterPro" id="IPR011701">
    <property type="entry name" value="MFS"/>
</dbReference>
<evidence type="ECO:0000313" key="7">
    <source>
        <dbReference type="EMBL" id="POS71306.1"/>
    </source>
</evidence>
<evidence type="ECO:0008006" key="9">
    <source>
        <dbReference type="Google" id="ProtNLM"/>
    </source>
</evidence>
<feature type="transmembrane region" description="Helical" evidence="6">
    <location>
        <begin position="145"/>
        <end position="164"/>
    </location>
</feature>
<name>A0A2P5HM43_DIAHE</name>
<keyword evidence="3 6" id="KW-1133">Transmembrane helix</keyword>
<feature type="transmembrane region" description="Helical" evidence="6">
    <location>
        <begin position="389"/>
        <end position="406"/>
    </location>
</feature>
<sequence>MSTLRALQEPAQGQGERSTLLRTKPVTSNRRATSIRIVPDEYVHRVLFLSFSASVGMAATAATTVFAYALIMCEDPAHCQGEEKAAYAGAVALAVGIANLCVWLKSIHLAIFARIFEGFATDNLLHYTLSVIYVSIADKTRFSRLTGYSLALFMVGMSISPTVAGLLPNFFASFAMALVMFGISLLYLGVLVPVVTIPNANTQSSWAVPAASLGANEDSSWRFDVRRSFQPFKEMCQEAPVAMSGVALLLSNTTQAYLFPAVMVYTSTKFSFTNTQNGYLVSIAATVTAMYLLVVHYVKPRIHMFWRCSSQRDKSPQTQAQATDFARPGADARQHNGSTDVGNDQGQPLPGSETDTAVSKADFIGAIMSLSIEVSVLPCMALAGEAWQVYALVSVVALGLAAPSFIKSYAVSMARNKSTAVASLAMMESMGGLLSTIIWGAWQRWTGGGESVFFVASAVVGASLVSMFASQYVISFV</sequence>
<feature type="transmembrane region" description="Helical" evidence="6">
    <location>
        <begin position="170"/>
        <end position="195"/>
    </location>
</feature>
<dbReference type="Proteomes" id="UP000094444">
    <property type="component" value="Unassembled WGS sequence"/>
</dbReference>
<keyword evidence="8" id="KW-1185">Reference proteome</keyword>
<feature type="transmembrane region" description="Helical" evidence="6">
    <location>
        <begin position="239"/>
        <end position="259"/>
    </location>
</feature>
<evidence type="ECO:0000256" key="4">
    <source>
        <dbReference type="ARBA" id="ARBA00023136"/>
    </source>
</evidence>
<comment type="caution">
    <text evidence="7">The sequence shown here is derived from an EMBL/GenBank/DDBJ whole genome shotgun (WGS) entry which is preliminary data.</text>
</comment>
<feature type="transmembrane region" description="Helical" evidence="6">
    <location>
        <begin position="418"/>
        <end position="442"/>
    </location>
</feature>
<evidence type="ECO:0000256" key="3">
    <source>
        <dbReference type="ARBA" id="ARBA00022989"/>
    </source>
</evidence>